<dbReference type="Proteomes" id="UP001218218">
    <property type="component" value="Unassembled WGS sequence"/>
</dbReference>
<dbReference type="EMBL" id="JARIHO010000004">
    <property type="protein sequence ID" value="KAJ7362239.1"/>
    <property type="molecule type" value="Genomic_DNA"/>
</dbReference>
<feature type="chain" id="PRO_5042176232" evidence="1">
    <location>
        <begin position="19"/>
        <end position="198"/>
    </location>
</feature>
<dbReference type="AlphaFoldDB" id="A0AAD7AMH2"/>
<accession>A0AAD7AMH2</accession>
<protein>
    <submittedName>
        <fullName evidence="2">Uncharacterized protein</fullName>
    </submittedName>
</protein>
<name>A0AAD7AMH2_9AGAR</name>
<evidence type="ECO:0000313" key="2">
    <source>
        <dbReference type="EMBL" id="KAJ7362239.1"/>
    </source>
</evidence>
<evidence type="ECO:0000313" key="3">
    <source>
        <dbReference type="Proteomes" id="UP001218218"/>
    </source>
</evidence>
<evidence type="ECO:0000256" key="1">
    <source>
        <dbReference type="SAM" id="SignalP"/>
    </source>
</evidence>
<comment type="caution">
    <text evidence="2">The sequence shown here is derived from an EMBL/GenBank/DDBJ whole genome shotgun (WGS) entry which is preliminary data.</text>
</comment>
<keyword evidence="3" id="KW-1185">Reference proteome</keyword>
<sequence>MKFMVATVLSIFSVGVLADSWGGALSLDPAKTNIIKATTTLTPGAAPFPQTGELFLWPGMSNGTGDLIQTTLESWPDNTWCGATPGQWCVRASVFGGFGQIDSTTTQTVSIAGKVVATLNHDSGPFMKGWGTGTECDGGCSGSIAAQTYTNTTIMFDAADPNFVNTLVLSGGTTFTGFANQQGGKVWTIASIHIPAMV</sequence>
<keyword evidence="1" id="KW-0732">Signal</keyword>
<organism evidence="2 3">
    <name type="scientific">Mycena albidolilacea</name>
    <dbReference type="NCBI Taxonomy" id="1033008"/>
    <lineage>
        <taxon>Eukaryota</taxon>
        <taxon>Fungi</taxon>
        <taxon>Dikarya</taxon>
        <taxon>Basidiomycota</taxon>
        <taxon>Agaricomycotina</taxon>
        <taxon>Agaricomycetes</taxon>
        <taxon>Agaricomycetidae</taxon>
        <taxon>Agaricales</taxon>
        <taxon>Marasmiineae</taxon>
        <taxon>Mycenaceae</taxon>
        <taxon>Mycena</taxon>
    </lineage>
</organism>
<gene>
    <name evidence="2" type="ORF">DFH08DRAFT_799290</name>
</gene>
<proteinExistence type="predicted"/>
<feature type="signal peptide" evidence="1">
    <location>
        <begin position="1"/>
        <end position="18"/>
    </location>
</feature>
<reference evidence="2" key="1">
    <citation type="submission" date="2023-03" db="EMBL/GenBank/DDBJ databases">
        <title>Massive genome expansion in bonnet fungi (Mycena s.s.) driven by repeated elements and novel gene families across ecological guilds.</title>
        <authorList>
            <consortium name="Lawrence Berkeley National Laboratory"/>
            <person name="Harder C.B."/>
            <person name="Miyauchi S."/>
            <person name="Viragh M."/>
            <person name="Kuo A."/>
            <person name="Thoen E."/>
            <person name="Andreopoulos B."/>
            <person name="Lu D."/>
            <person name="Skrede I."/>
            <person name="Drula E."/>
            <person name="Henrissat B."/>
            <person name="Morin E."/>
            <person name="Kohler A."/>
            <person name="Barry K."/>
            <person name="LaButti K."/>
            <person name="Morin E."/>
            <person name="Salamov A."/>
            <person name="Lipzen A."/>
            <person name="Mereny Z."/>
            <person name="Hegedus B."/>
            <person name="Baldrian P."/>
            <person name="Stursova M."/>
            <person name="Weitz H."/>
            <person name="Taylor A."/>
            <person name="Grigoriev I.V."/>
            <person name="Nagy L.G."/>
            <person name="Martin F."/>
            <person name="Kauserud H."/>
        </authorList>
    </citation>
    <scope>NUCLEOTIDE SEQUENCE</scope>
    <source>
        <strain evidence="2">CBHHK002</strain>
    </source>
</reference>